<gene>
    <name evidence="1" type="ORF">S03H2_23837</name>
</gene>
<organism evidence="1">
    <name type="scientific">marine sediment metagenome</name>
    <dbReference type="NCBI Taxonomy" id="412755"/>
    <lineage>
        <taxon>unclassified sequences</taxon>
        <taxon>metagenomes</taxon>
        <taxon>ecological metagenomes</taxon>
    </lineage>
</organism>
<comment type="caution">
    <text evidence="1">The sequence shown here is derived from an EMBL/GenBank/DDBJ whole genome shotgun (WGS) entry which is preliminary data.</text>
</comment>
<name>X1EKF0_9ZZZZ</name>
<evidence type="ECO:0000313" key="1">
    <source>
        <dbReference type="EMBL" id="GAH33047.1"/>
    </source>
</evidence>
<dbReference type="AlphaFoldDB" id="X1EKF0"/>
<sequence>MVLIVLSSFAYAYSPSYTCSENSSKYILTDAFWNTTYDISVDGTEAIDGETLIAGGWDEGNAHYRSAAAIVEGDIGVVLDDNILLQESFGASGDVIMEVWFNYSIADIDASTDIYFRIQGVSAYFFGICGASSTTHYVNITGGNCDATGTATPIA</sequence>
<feature type="non-terminal residue" evidence="1">
    <location>
        <position position="155"/>
    </location>
</feature>
<proteinExistence type="predicted"/>
<dbReference type="EMBL" id="BARU01013099">
    <property type="protein sequence ID" value="GAH33047.1"/>
    <property type="molecule type" value="Genomic_DNA"/>
</dbReference>
<reference evidence="1" key="1">
    <citation type="journal article" date="2014" name="Front. Microbiol.">
        <title>High frequency of phylogenetically diverse reductive dehalogenase-homologous genes in deep subseafloor sedimentary metagenomes.</title>
        <authorList>
            <person name="Kawai M."/>
            <person name="Futagami T."/>
            <person name="Toyoda A."/>
            <person name="Takaki Y."/>
            <person name="Nishi S."/>
            <person name="Hori S."/>
            <person name="Arai W."/>
            <person name="Tsubouchi T."/>
            <person name="Morono Y."/>
            <person name="Uchiyama I."/>
            <person name="Ito T."/>
            <person name="Fujiyama A."/>
            <person name="Inagaki F."/>
            <person name="Takami H."/>
        </authorList>
    </citation>
    <scope>NUCLEOTIDE SEQUENCE</scope>
    <source>
        <strain evidence="1">Expedition CK06-06</strain>
    </source>
</reference>
<accession>X1EKF0</accession>
<protein>
    <submittedName>
        <fullName evidence="1">Uncharacterized protein</fullName>
    </submittedName>
</protein>